<dbReference type="PANTHER" id="PTHR30521">
    <property type="entry name" value="DEFERROCHELATASE/PEROXIDASE"/>
    <property type="match status" value="1"/>
</dbReference>
<gene>
    <name evidence="7" type="ORF">HFP15_00245</name>
</gene>
<evidence type="ECO:0000256" key="5">
    <source>
        <dbReference type="ARBA" id="ARBA00023004"/>
    </source>
</evidence>
<dbReference type="PROSITE" id="PS51404">
    <property type="entry name" value="DYP_PEROXIDASE"/>
    <property type="match status" value="1"/>
</dbReference>
<evidence type="ECO:0000256" key="2">
    <source>
        <dbReference type="ARBA" id="ARBA00022559"/>
    </source>
</evidence>
<keyword evidence="2 7" id="KW-0575">Peroxidase</keyword>
<evidence type="ECO:0000256" key="3">
    <source>
        <dbReference type="ARBA" id="ARBA00022723"/>
    </source>
</evidence>
<evidence type="ECO:0000313" key="7">
    <source>
        <dbReference type="EMBL" id="NKQ51309.1"/>
    </source>
</evidence>
<keyword evidence="5" id="KW-0408">Iron</keyword>
<dbReference type="RefSeq" id="WP_168510104.1">
    <property type="nucleotide sequence ID" value="NZ_JAAXLS010000001.1"/>
</dbReference>
<comment type="caution">
    <text evidence="7">The sequence shown here is derived from an EMBL/GenBank/DDBJ whole genome shotgun (WGS) entry which is preliminary data.</text>
</comment>
<comment type="similarity">
    <text evidence="6">Belongs to the DyP-type peroxidase family.</text>
</comment>
<dbReference type="NCBIfam" id="TIGR01413">
    <property type="entry name" value="Dyp_perox_fam"/>
    <property type="match status" value="1"/>
</dbReference>
<organism evidence="7 8">
    <name type="scientific">Amycolatopsis acididurans</name>
    <dbReference type="NCBI Taxonomy" id="2724524"/>
    <lineage>
        <taxon>Bacteria</taxon>
        <taxon>Bacillati</taxon>
        <taxon>Actinomycetota</taxon>
        <taxon>Actinomycetes</taxon>
        <taxon>Pseudonocardiales</taxon>
        <taxon>Pseudonocardiaceae</taxon>
        <taxon>Amycolatopsis</taxon>
    </lineage>
</organism>
<keyword evidence="8" id="KW-1185">Reference proteome</keyword>
<dbReference type="InterPro" id="IPR011008">
    <property type="entry name" value="Dimeric_a/b-barrel"/>
</dbReference>
<reference evidence="7 8" key="1">
    <citation type="submission" date="2020-04" db="EMBL/GenBank/DDBJ databases">
        <title>Novel species.</title>
        <authorList>
            <person name="Teo W.F.A."/>
            <person name="Lipun K."/>
            <person name="Srisuk N."/>
            <person name="Duangmal K."/>
        </authorList>
    </citation>
    <scope>NUCLEOTIDE SEQUENCE [LARGE SCALE GENOMIC DNA]</scope>
    <source>
        <strain evidence="7 8">K13G38</strain>
    </source>
</reference>
<evidence type="ECO:0000256" key="1">
    <source>
        <dbReference type="ARBA" id="ARBA00001970"/>
    </source>
</evidence>
<dbReference type="InterPro" id="IPR006314">
    <property type="entry name" value="Dyp_peroxidase"/>
</dbReference>
<comment type="cofactor">
    <cofactor evidence="1">
        <name>heme b</name>
        <dbReference type="ChEBI" id="CHEBI:60344"/>
    </cofactor>
</comment>
<evidence type="ECO:0000256" key="4">
    <source>
        <dbReference type="ARBA" id="ARBA00023002"/>
    </source>
</evidence>
<keyword evidence="4" id="KW-0560">Oxidoreductase</keyword>
<dbReference type="GO" id="GO:0004601">
    <property type="term" value="F:peroxidase activity"/>
    <property type="evidence" value="ECO:0007669"/>
    <property type="project" value="UniProtKB-KW"/>
</dbReference>
<dbReference type="EMBL" id="JAAXLS010000001">
    <property type="protein sequence ID" value="NKQ51309.1"/>
    <property type="molecule type" value="Genomic_DNA"/>
</dbReference>
<dbReference type="Proteomes" id="UP000715441">
    <property type="component" value="Unassembled WGS sequence"/>
</dbReference>
<keyword evidence="3" id="KW-0479">Metal-binding</keyword>
<evidence type="ECO:0000313" key="8">
    <source>
        <dbReference type="Proteomes" id="UP000715441"/>
    </source>
</evidence>
<accession>A0ABX1IX04</accession>
<name>A0ABX1IX04_9PSEU</name>
<dbReference type="PANTHER" id="PTHR30521:SF5">
    <property type="entry name" value="BLR4509 PROTEIN"/>
    <property type="match status" value="1"/>
</dbReference>
<evidence type="ECO:0000256" key="6">
    <source>
        <dbReference type="ARBA" id="ARBA00025737"/>
    </source>
</evidence>
<sequence>MKTTLDLADTQGLVMRGYGKLPYATFLLFTVDEAHPARAALGHWAEEVTTAAMGTGASALNVAVTAAGLRALGLPGEAVEAFSPAYAEGMTTEHRKRLLGDLGEADPQRWAWGGPTGAAVHLLLLVYAATAAELRRRVTALRRAGGGLSLITELRTDQLSGTEPFGFRDGLSQPRIEGLGGTRDRELAVGEFVLGYPNSYGEYGERPLLAAAEDPRDLLPLDPAGSGRRDFGRGGSYLVLRQLQQDVDGFWRYMREHSDDATWLAAKMVGRWPSGAPLALSPEQDEPGLAERDFAYHAKDPDGVACPIGSHVRRANPRDSLEPRPGSAASLRVNDRHRLLRRARSYTAGAERGLYFLCLNGNLARQYEFVQHTWINSPHFDGLHDAPDPVVAPRNDGGPVFTVQARPVRERYRSLPSFVRVRGGAYFFLPGAAALRYLAAVPG</sequence>
<proteinExistence type="inferred from homology"/>
<dbReference type="SUPFAM" id="SSF54909">
    <property type="entry name" value="Dimeric alpha+beta barrel"/>
    <property type="match status" value="1"/>
</dbReference>
<protein>
    <submittedName>
        <fullName evidence="7">Dyp-type peroxidase</fullName>
    </submittedName>
</protein>